<protein>
    <submittedName>
        <fullName evidence="3">Uncharacterized protein</fullName>
    </submittedName>
</protein>
<feature type="region of interest" description="Disordered" evidence="2">
    <location>
        <begin position="136"/>
        <end position="159"/>
    </location>
</feature>
<dbReference type="EMBL" id="PDNB01000084">
    <property type="protein sequence ID" value="PGH10665.1"/>
    <property type="molecule type" value="Genomic_DNA"/>
</dbReference>
<keyword evidence="1" id="KW-0175">Coiled coil</keyword>
<dbReference type="GO" id="GO:0003676">
    <property type="term" value="F:nucleic acid binding"/>
    <property type="evidence" value="ECO:0007669"/>
    <property type="project" value="InterPro"/>
</dbReference>
<organism evidence="3 4">
    <name type="scientific">Helicocarpus griseus UAMH5409</name>
    <dbReference type="NCBI Taxonomy" id="1447875"/>
    <lineage>
        <taxon>Eukaryota</taxon>
        <taxon>Fungi</taxon>
        <taxon>Dikarya</taxon>
        <taxon>Ascomycota</taxon>
        <taxon>Pezizomycotina</taxon>
        <taxon>Eurotiomycetes</taxon>
        <taxon>Eurotiomycetidae</taxon>
        <taxon>Onygenales</taxon>
        <taxon>Ajellomycetaceae</taxon>
        <taxon>Helicocarpus</taxon>
    </lineage>
</organism>
<keyword evidence="4" id="KW-1185">Reference proteome</keyword>
<dbReference type="InterPro" id="IPR035979">
    <property type="entry name" value="RBD_domain_sf"/>
</dbReference>
<feature type="region of interest" description="Disordered" evidence="2">
    <location>
        <begin position="1"/>
        <end position="45"/>
    </location>
</feature>
<dbReference type="AlphaFoldDB" id="A0A2B7XNZ8"/>
<feature type="compositionally biased region" description="Low complexity" evidence="2">
    <location>
        <begin position="1"/>
        <end position="14"/>
    </location>
</feature>
<proteinExistence type="predicted"/>
<evidence type="ECO:0000313" key="3">
    <source>
        <dbReference type="EMBL" id="PGH10665.1"/>
    </source>
</evidence>
<accession>A0A2B7XNZ8</accession>
<dbReference type="Proteomes" id="UP000223968">
    <property type="component" value="Unassembled WGS sequence"/>
</dbReference>
<evidence type="ECO:0000256" key="1">
    <source>
        <dbReference type="SAM" id="Coils"/>
    </source>
</evidence>
<dbReference type="SUPFAM" id="SSF54928">
    <property type="entry name" value="RNA-binding domain, RBD"/>
    <property type="match status" value="1"/>
</dbReference>
<evidence type="ECO:0000313" key="4">
    <source>
        <dbReference type="Proteomes" id="UP000223968"/>
    </source>
</evidence>
<gene>
    <name evidence="3" type="ORF">AJ79_05379</name>
</gene>
<feature type="coiled-coil region" evidence="1">
    <location>
        <begin position="46"/>
        <end position="80"/>
    </location>
</feature>
<name>A0A2B7XNZ8_9EURO</name>
<evidence type="ECO:0000256" key="2">
    <source>
        <dbReference type="SAM" id="MobiDB-lite"/>
    </source>
</evidence>
<reference evidence="3 4" key="1">
    <citation type="submission" date="2017-10" db="EMBL/GenBank/DDBJ databases">
        <title>Comparative genomics in systemic dimorphic fungi from Ajellomycetaceae.</title>
        <authorList>
            <person name="Munoz J.F."/>
            <person name="Mcewen J.G."/>
            <person name="Clay O.K."/>
            <person name="Cuomo C.A."/>
        </authorList>
    </citation>
    <scope>NUCLEOTIDE SEQUENCE [LARGE SCALE GENOMIC DNA]</scope>
    <source>
        <strain evidence="3 4">UAMH5409</strain>
    </source>
</reference>
<dbReference type="OrthoDB" id="5244622at2759"/>
<comment type="caution">
    <text evidence="3">The sequence shown here is derived from an EMBL/GenBank/DDBJ whole genome shotgun (WGS) entry which is preliminary data.</text>
</comment>
<sequence length="492" mass="54663">MEVSVSSLSKLSPSQVEKASFTPRKLSQPAAQANMPLSEPHPSNTLQFLQNRLAEQDARISSLEKLLQKHQIKTAEEEDDGKQTVTSAYVTAAPSPVFKTLQPENVKRNSTGSDDGALRYQILHLKLCAIMQQRNSNYAPEPSPPLSSPPAQSPSLLDDFGQLETSVPTLVPSKADYLSEDLAEFESRLQSKVANPKTEHNDVTWEKTNETLIEGIDAPEEISYVRKEPKFAMSSIEPVVHKAINRPTPLPWDGTIKYTLATSSPFDDTAQEMGALNAQPPNLSTSLGLFQHGLVFKPHKTDENVYRTVAVTNLPLGSCLRHLFQAIRGGPIYSAHLMNMERTAGYHMGIVTFIHEKDARAYVDFAKDHGVLFDDQRANVIMFKTATYPISVEMNRKIKSGHTRCISIKGPRDPDRYSAVAAFVEKELPVYFDLGDDMMENEDATELQMHFNSITAASAAMEAFRRFSRFADCQLSFAPDPCSRSFPACPCH</sequence>
<feature type="compositionally biased region" description="Pro residues" evidence="2">
    <location>
        <begin position="141"/>
        <end position="152"/>
    </location>
</feature>
<dbReference type="STRING" id="1447875.A0A2B7XNZ8"/>